<dbReference type="Gene3D" id="3.30.2170.10">
    <property type="entry name" value="archaeoglobus fulgidus dsm 4304 superfamily"/>
    <property type="match status" value="1"/>
</dbReference>
<dbReference type="Pfam" id="PF04493">
    <property type="entry name" value="Endonuclease_5"/>
    <property type="match status" value="1"/>
</dbReference>
<keyword evidence="7" id="KW-1185">Reference proteome</keyword>
<keyword evidence="3" id="KW-0540">Nuclease</keyword>
<comment type="subcellular location">
    <subcellularLocation>
        <location evidence="1">Cytoplasm</location>
    </subcellularLocation>
</comment>
<evidence type="ECO:0000256" key="3">
    <source>
        <dbReference type="ARBA" id="ARBA00022722"/>
    </source>
</evidence>
<gene>
    <name evidence="6" type="ORF">D0544_05560</name>
</gene>
<organism evidence="6 7">
    <name type="scientific">Aestuariirhabdus litorea</name>
    <dbReference type="NCBI Taxonomy" id="2528527"/>
    <lineage>
        <taxon>Bacteria</taxon>
        <taxon>Pseudomonadati</taxon>
        <taxon>Pseudomonadota</taxon>
        <taxon>Gammaproteobacteria</taxon>
        <taxon>Oceanospirillales</taxon>
        <taxon>Aestuariirhabdaceae</taxon>
        <taxon>Aestuariirhabdus</taxon>
    </lineage>
</organism>
<dbReference type="Proteomes" id="UP000280792">
    <property type="component" value="Unassembled WGS sequence"/>
</dbReference>
<name>A0A3P3VP76_9GAMM</name>
<dbReference type="GO" id="GO:0003727">
    <property type="term" value="F:single-stranded RNA binding"/>
    <property type="evidence" value="ECO:0007669"/>
    <property type="project" value="TreeGrafter"/>
</dbReference>
<evidence type="ECO:0000256" key="1">
    <source>
        <dbReference type="ARBA" id="ARBA00004496"/>
    </source>
</evidence>
<dbReference type="RefSeq" id="WP_125015002.1">
    <property type="nucleotide sequence ID" value="NZ_QWEZ01000001.1"/>
</dbReference>
<dbReference type="GO" id="GO:0016891">
    <property type="term" value="F:RNA endonuclease activity producing 5'-phosphomonoesters, hydrolytic mechanism"/>
    <property type="evidence" value="ECO:0007669"/>
    <property type="project" value="TreeGrafter"/>
</dbReference>
<keyword evidence="2" id="KW-0963">Cytoplasm</keyword>
<keyword evidence="5" id="KW-0378">Hydrolase</keyword>
<evidence type="ECO:0000313" key="6">
    <source>
        <dbReference type="EMBL" id="RRJ84571.1"/>
    </source>
</evidence>
<sequence length="233" mass="25780">MKINALHPWNITETQAAAIQKSLSAWIIQDEEALEGVELIARAQLLYNLDDEYSTANVTLFRVPGFEVVERHSATLRLDFPALPGLMSFRKAPVLLKALSALKETPDLIICDGRGVTDTQRFGLASHIGLMCNIPTIGWRSAPQGPITQRMKLKRGNWIPHKTAQGTHGALLRVHPDLPPIYVSNAHRISLKQALRWSLQAVPPTLENADMLELLTPQPISQLSQLNPSPELG</sequence>
<proteinExistence type="predicted"/>
<dbReference type="PANTHER" id="PTHR28511:SF1">
    <property type="entry name" value="ENDONUCLEASE V"/>
    <property type="match status" value="1"/>
</dbReference>
<dbReference type="EMBL" id="QWEZ01000001">
    <property type="protein sequence ID" value="RRJ84571.1"/>
    <property type="molecule type" value="Genomic_DNA"/>
</dbReference>
<dbReference type="PANTHER" id="PTHR28511">
    <property type="entry name" value="ENDONUCLEASE V"/>
    <property type="match status" value="1"/>
</dbReference>
<evidence type="ECO:0008006" key="8">
    <source>
        <dbReference type="Google" id="ProtNLM"/>
    </source>
</evidence>
<keyword evidence="4" id="KW-0255">Endonuclease</keyword>
<dbReference type="InterPro" id="IPR007581">
    <property type="entry name" value="Endonuclease-V"/>
</dbReference>
<evidence type="ECO:0000256" key="4">
    <source>
        <dbReference type="ARBA" id="ARBA00022759"/>
    </source>
</evidence>
<dbReference type="AlphaFoldDB" id="A0A3P3VP76"/>
<reference evidence="6 7" key="2">
    <citation type="submission" date="2018-12" db="EMBL/GenBank/DDBJ databases">
        <title>Simiduia agarivorans gen. nov., sp. nov., a marine, agarolytic bacterium isolated from shallow coastal water from Keelung, Taiwan.</title>
        <authorList>
            <person name="Shieh W.Y."/>
        </authorList>
    </citation>
    <scope>NUCLEOTIDE SEQUENCE [LARGE SCALE GENOMIC DNA]</scope>
    <source>
        <strain evidence="6 7">GTF-13</strain>
    </source>
</reference>
<accession>A0A3P3VP76</accession>
<protein>
    <recommendedName>
        <fullName evidence="8">Endonuclease V</fullName>
    </recommendedName>
</protein>
<reference evidence="6 7" key="1">
    <citation type="submission" date="2018-08" db="EMBL/GenBank/DDBJ databases">
        <authorList>
            <person name="Khan S.A."/>
        </authorList>
    </citation>
    <scope>NUCLEOTIDE SEQUENCE [LARGE SCALE GENOMIC DNA]</scope>
    <source>
        <strain evidence="6 7">GTF-13</strain>
    </source>
</reference>
<evidence type="ECO:0000256" key="5">
    <source>
        <dbReference type="ARBA" id="ARBA00022801"/>
    </source>
</evidence>
<comment type="caution">
    <text evidence="6">The sequence shown here is derived from an EMBL/GenBank/DDBJ whole genome shotgun (WGS) entry which is preliminary data.</text>
</comment>
<evidence type="ECO:0000256" key="2">
    <source>
        <dbReference type="ARBA" id="ARBA00022490"/>
    </source>
</evidence>
<dbReference type="GO" id="GO:0005737">
    <property type="term" value="C:cytoplasm"/>
    <property type="evidence" value="ECO:0007669"/>
    <property type="project" value="UniProtKB-SubCell"/>
</dbReference>
<evidence type="ECO:0000313" key="7">
    <source>
        <dbReference type="Proteomes" id="UP000280792"/>
    </source>
</evidence>
<dbReference type="GO" id="GO:0006281">
    <property type="term" value="P:DNA repair"/>
    <property type="evidence" value="ECO:0007669"/>
    <property type="project" value="InterPro"/>
</dbReference>